<dbReference type="SUPFAM" id="SSF88723">
    <property type="entry name" value="PIN domain-like"/>
    <property type="match status" value="1"/>
</dbReference>
<proteinExistence type="predicted"/>
<dbReference type="InterPro" id="IPR002716">
    <property type="entry name" value="PIN_dom"/>
</dbReference>
<gene>
    <name evidence="2" type="ORF">A3E44_03995</name>
</gene>
<dbReference type="CDD" id="cd09881">
    <property type="entry name" value="PIN_VapC4-5_FitB-like"/>
    <property type="match status" value="1"/>
</dbReference>
<evidence type="ECO:0000313" key="2">
    <source>
        <dbReference type="EMBL" id="OGM55054.1"/>
    </source>
</evidence>
<accession>A0A1F8ATH0</accession>
<organism evidence="2 3">
    <name type="scientific">Candidatus Woesebacteria bacterium RIFCSPHIGHO2_12_FULL_41_24</name>
    <dbReference type="NCBI Taxonomy" id="1802510"/>
    <lineage>
        <taxon>Bacteria</taxon>
        <taxon>Candidatus Woeseibacteriota</taxon>
    </lineage>
</organism>
<sequence length="158" mass="18316">MTNTSKESFLLDTNVLVYLLDKDSKFYRQVIELFEWIEDKNLTIYISYQVILELIRTLVKDYNFLLSKSIGLTRRLVEKKPFETIFPLPSTIEKFYEISASNNNKQVFDIYLAATALDNGVNSLVTNNKKDFEGIKGLRVYDLKDISVKIKREAIGSL</sequence>
<name>A0A1F8ATH0_9BACT</name>
<dbReference type="EMBL" id="MGGW01000005">
    <property type="protein sequence ID" value="OGM55054.1"/>
    <property type="molecule type" value="Genomic_DNA"/>
</dbReference>
<feature type="domain" description="PIN" evidence="1">
    <location>
        <begin position="10"/>
        <end position="133"/>
    </location>
</feature>
<dbReference type="Proteomes" id="UP000178603">
    <property type="component" value="Unassembled WGS sequence"/>
</dbReference>
<dbReference type="Pfam" id="PF01850">
    <property type="entry name" value="PIN"/>
    <property type="match status" value="1"/>
</dbReference>
<comment type="caution">
    <text evidence="2">The sequence shown here is derived from an EMBL/GenBank/DDBJ whole genome shotgun (WGS) entry which is preliminary data.</text>
</comment>
<dbReference type="Gene3D" id="3.40.50.1010">
    <property type="entry name" value="5'-nuclease"/>
    <property type="match status" value="1"/>
</dbReference>
<evidence type="ECO:0000259" key="1">
    <source>
        <dbReference type="Pfam" id="PF01850"/>
    </source>
</evidence>
<protein>
    <recommendedName>
        <fullName evidence="1">PIN domain-containing protein</fullName>
    </recommendedName>
</protein>
<dbReference type="InterPro" id="IPR029060">
    <property type="entry name" value="PIN-like_dom_sf"/>
</dbReference>
<reference evidence="2 3" key="1">
    <citation type="journal article" date="2016" name="Nat. Commun.">
        <title>Thousands of microbial genomes shed light on interconnected biogeochemical processes in an aquifer system.</title>
        <authorList>
            <person name="Anantharaman K."/>
            <person name="Brown C.T."/>
            <person name="Hug L.A."/>
            <person name="Sharon I."/>
            <person name="Castelle C.J."/>
            <person name="Probst A.J."/>
            <person name="Thomas B.C."/>
            <person name="Singh A."/>
            <person name="Wilkins M.J."/>
            <person name="Karaoz U."/>
            <person name="Brodie E.L."/>
            <person name="Williams K.H."/>
            <person name="Hubbard S.S."/>
            <person name="Banfield J.F."/>
        </authorList>
    </citation>
    <scope>NUCLEOTIDE SEQUENCE [LARGE SCALE GENOMIC DNA]</scope>
</reference>
<evidence type="ECO:0000313" key="3">
    <source>
        <dbReference type="Proteomes" id="UP000178603"/>
    </source>
</evidence>
<dbReference type="AlphaFoldDB" id="A0A1F8ATH0"/>